<proteinExistence type="predicted"/>
<gene>
    <name evidence="4" type="ORF">OQI_12340</name>
</gene>
<dbReference type="Pfam" id="PF22666">
    <property type="entry name" value="Glyco_hydro_2_N2"/>
    <property type="match status" value="1"/>
</dbReference>
<dbReference type="InterPro" id="IPR054593">
    <property type="entry name" value="Beta-mannosidase-like_N2"/>
</dbReference>
<evidence type="ECO:0000313" key="4">
    <source>
        <dbReference type="EMBL" id="OSZ60163.1"/>
    </source>
</evidence>
<keyword evidence="1" id="KW-0378">Hydrolase</keyword>
<comment type="caution">
    <text evidence="4">The sequence shown here is derived from an EMBL/GenBank/DDBJ whole genome shotgun (WGS) entry which is preliminary data.</text>
</comment>
<accession>A0ABX3YLT3</accession>
<feature type="domain" description="Beta-mannosidase-like galactose-binding" evidence="3">
    <location>
        <begin position="11"/>
        <end position="68"/>
    </location>
</feature>
<dbReference type="Gene3D" id="2.60.120.260">
    <property type="entry name" value="Galactose-binding domain-like"/>
    <property type="match status" value="1"/>
</dbReference>
<name>A0ABX3YLT3_9ACTN</name>
<keyword evidence="5" id="KW-1185">Reference proteome</keyword>
<evidence type="ECO:0000256" key="2">
    <source>
        <dbReference type="SAM" id="MobiDB-lite"/>
    </source>
</evidence>
<sequence>MPEATPLHEGWTLRHEGASLPAAVPGCAHTDLPAAGVTPDPFPGRDETEVAWVGRREWAHERDLGGTAARSPHERAVEPVPVPREPEPARPTEFLVAEADGVRAWHFPAPDREIPYPRPEFEVALVPGGVEVTAGTLVRVLLLQADRLDPAARADRGLVTLLPGERVTIGVRGWENPDAAAARAALYRMEPSR</sequence>
<reference evidence="4 5" key="1">
    <citation type="submission" date="2016-12" db="EMBL/GenBank/DDBJ databases">
        <title>Genome Mining:The Detection of Biosynthetic Gene Clusters to Aid in the Expression of Curamycin A produced by Streptomyces sp. strain CZA14.</title>
        <authorList>
            <person name="Durrell K.A."/>
            <person name="Kirby B.M."/>
            <person name="Khan W."/>
            <person name="Mthethwa T."/>
            <person name="Le Roes-Hill M."/>
        </authorList>
    </citation>
    <scope>NUCLEOTIDE SEQUENCE [LARGE SCALE GENOMIC DNA]</scope>
    <source>
        <strain evidence="4 5">CZA14</strain>
    </source>
</reference>
<evidence type="ECO:0000313" key="5">
    <source>
        <dbReference type="Proteomes" id="UP000194266"/>
    </source>
</evidence>
<protein>
    <recommendedName>
        <fullName evidence="3">Beta-mannosidase-like galactose-binding domain-containing protein</fullName>
    </recommendedName>
</protein>
<evidence type="ECO:0000259" key="3">
    <source>
        <dbReference type="Pfam" id="PF22666"/>
    </source>
</evidence>
<evidence type="ECO:0000256" key="1">
    <source>
        <dbReference type="ARBA" id="ARBA00022801"/>
    </source>
</evidence>
<organism evidence="4 5">
    <name type="scientific">Streptomyces pharetrae CZA14</name>
    <dbReference type="NCBI Taxonomy" id="1144883"/>
    <lineage>
        <taxon>Bacteria</taxon>
        <taxon>Bacillati</taxon>
        <taxon>Actinomycetota</taxon>
        <taxon>Actinomycetes</taxon>
        <taxon>Kitasatosporales</taxon>
        <taxon>Streptomycetaceae</taxon>
        <taxon>Streptomyces</taxon>
    </lineage>
</organism>
<dbReference type="Proteomes" id="UP000194266">
    <property type="component" value="Unassembled WGS sequence"/>
</dbReference>
<dbReference type="EMBL" id="MRYD01000050">
    <property type="protein sequence ID" value="OSZ60163.1"/>
    <property type="molecule type" value="Genomic_DNA"/>
</dbReference>
<dbReference type="SUPFAM" id="SSF49785">
    <property type="entry name" value="Galactose-binding domain-like"/>
    <property type="match status" value="1"/>
</dbReference>
<feature type="region of interest" description="Disordered" evidence="2">
    <location>
        <begin position="62"/>
        <end position="88"/>
    </location>
</feature>
<dbReference type="InterPro" id="IPR008979">
    <property type="entry name" value="Galactose-bd-like_sf"/>
</dbReference>